<reference evidence="1" key="1">
    <citation type="journal article" date="2021" name="Nat. Commun.">
        <title>Genetic determinants of endophytism in the Arabidopsis root mycobiome.</title>
        <authorList>
            <person name="Mesny F."/>
            <person name="Miyauchi S."/>
            <person name="Thiergart T."/>
            <person name="Pickel B."/>
            <person name="Atanasova L."/>
            <person name="Karlsson M."/>
            <person name="Huettel B."/>
            <person name="Barry K.W."/>
            <person name="Haridas S."/>
            <person name="Chen C."/>
            <person name="Bauer D."/>
            <person name="Andreopoulos W."/>
            <person name="Pangilinan J."/>
            <person name="LaButti K."/>
            <person name="Riley R."/>
            <person name="Lipzen A."/>
            <person name="Clum A."/>
            <person name="Drula E."/>
            <person name="Henrissat B."/>
            <person name="Kohler A."/>
            <person name="Grigoriev I.V."/>
            <person name="Martin F.M."/>
            <person name="Hacquard S."/>
        </authorList>
    </citation>
    <scope>NUCLEOTIDE SEQUENCE</scope>
    <source>
        <strain evidence="1">MPI-CAGE-AT-0021</strain>
    </source>
</reference>
<evidence type="ECO:0000313" key="2">
    <source>
        <dbReference type="Proteomes" id="UP000717696"/>
    </source>
</evidence>
<name>A0A9P9J625_9HYPO</name>
<dbReference type="AlphaFoldDB" id="A0A9P9J625"/>
<dbReference type="Proteomes" id="UP000717696">
    <property type="component" value="Unassembled WGS sequence"/>
</dbReference>
<accession>A0A9P9J625</accession>
<comment type="caution">
    <text evidence="1">The sequence shown here is derived from an EMBL/GenBank/DDBJ whole genome shotgun (WGS) entry which is preliminary data.</text>
</comment>
<dbReference type="EMBL" id="JAGMUU010000005">
    <property type="protein sequence ID" value="KAH7152502.1"/>
    <property type="molecule type" value="Genomic_DNA"/>
</dbReference>
<proteinExistence type="predicted"/>
<sequence length="83" mass="9076">MKPKGATGVLCILVFCTYAVSRDGGDSQLLILPSFFLLRFVGCYVFSSASPFSHDLDDAAEKWINWMKDRYAGLGGRVPVLVG</sequence>
<evidence type="ECO:0000313" key="1">
    <source>
        <dbReference type="EMBL" id="KAH7152502.1"/>
    </source>
</evidence>
<organism evidence="1 2">
    <name type="scientific">Dactylonectria estremocensis</name>
    <dbReference type="NCBI Taxonomy" id="1079267"/>
    <lineage>
        <taxon>Eukaryota</taxon>
        <taxon>Fungi</taxon>
        <taxon>Dikarya</taxon>
        <taxon>Ascomycota</taxon>
        <taxon>Pezizomycotina</taxon>
        <taxon>Sordariomycetes</taxon>
        <taxon>Hypocreomycetidae</taxon>
        <taxon>Hypocreales</taxon>
        <taxon>Nectriaceae</taxon>
        <taxon>Dactylonectria</taxon>
    </lineage>
</organism>
<gene>
    <name evidence="1" type="ORF">B0J13DRAFT_265785</name>
</gene>
<keyword evidence="2" id="KW-1185">Reference proteome</keyword>
<protein>
    <submittedName>
        <fullName evidence="1">Uncharacterized protein</fullName>
    </submittedName>
</protein>